<feature type="transmembrane region" description="Helical" evidence="6">
    <location>
        <begin position="754"/>
        <end position="782"/>
    </location>
</feature>
<dbReference type="InterPro" id="IPR038766">
    <property type="entry name" value="Membrane_comp_ABC_pdt"/>
</dbReference>
<accession>A0AA95H408</accession>
<dbReference type="PANTHER" id="PTHR30287:SF2">
    <property type="entry name" value="BLL1001 PROTEIN"/>
    <property type="match status" value="1"/>
</dbReference>
<feature type="transmembrane region" description="Helical" evidence="6">
    <location>
        <begin position="802"/>
        <end position="822"/>
    </location>
</feature>
<feature type="transmembrane region" description="Helical" evidence="6">
    <location>
        <begin position="388"/>
        <end position="406"/>
    </location>
</feature>
<feature type="domain" description="ABC3 transporter permease C-terminal" evidence="7">
    <location>
        <begin position="713"/>
        <end position="826"/>
    </location>
</feature>
<evidence type="ECO:0000256" key="4">
    <source>
        <dbReference type="ARBA" id="ARBA00022989"/>
    </source>
</evidence>
<reference evidence="9" key="1">
    <citation type="journal article" date="2023" name="Int. J. Mol. Sci.">
        <title>Metagenomics Revealed a New Genus 'Candidatus Thiocaldithrix dubininis' gen. nov., sp. nov. and a New Species 'Candidatus Thiothrix putei' sp. nov. in the Family Thiotrichaceae, Some Members of Which Have Traits of Both Na+- and H+-Motive Energetics.</title>
        <authorList>
            <person name="Ravin N.V."/>
            <person name="Muntyan M.S."/>
            <person name="Smolyakov D.D."/>
            <person name="Rudenko T.S."/>
            <person name="Beletsky A.V."/>
            <person name="Mardanov A.V."/>
            <person name="Grabovich M.Y."/>
        </authorList>
    </citation>
    <scope>NUCLEOTIDE SEQUENCE</scope>
    <source>
        <strain evidence="9">GKL-01</strain>
    </source>
</reference>
<evidence type="ECO:0000256" key="1">
    <source>
        <dbReference type="ARBA" id="ARBA00004651"/>
    </source>
</evidence>
<feature type="transmembrane region" description="Helical" evidence="6">
    <location>
        <begin position="343"/>
        <end position="367"/>
    </location>
</feature>
<evidence type="ECO:0000259" key="7">
    <source>
        <dbReference type="Pfam" id="PF02687"/>
    </source>
</evidence>
<dbReference type="Pfam" id="PF12704">
    <property type="entry name" value="MacB_PCD"/>
    <property type="match status" value="2"/>
</dbReference>
<dbReference type="Pfam" id="PF02687">
    <property type="entry name" value="FtsX"/>
    <property type="match status" value="2"/>
</dbReference>
<sequence>MSKLLRRSSWRFFTKHPWQLGLTLLSIALGTAVIIAVDLANQTAGQSFKQSVNALSGQMTHEITAIQGTIPTTFYQQLRTDWGYRQASPQIQVPITLQGLSYELLGLDLFAVPLSQGTDVSLPAEVLSKLLTQANTVILPQSLAQRLKVTAGQSVSVQLQQQPISLRVLATVPMSANTENLLFADIATAESLAARKGLTRIQLQLSEAQAQQLQALLPPNLKLEAFAQRQVVFGQMTQAFSTNLLAMSLLAMLVGAFLVYNTMTFSVLQRRSSFAIARMVGVTGAQLFRHLVLEALVLGVMGSVFGVLLGILLGQGLLILVTQTINDLYVSVHARDLLITPSLLLKGVGITLFSVLLATLAPALEAARVAPVQVKRQSSLESTQQRMSINLAAFGVLSLLLSLLLIETSGKSLAWGFVGLFGLIVGYSLIIPWLLRVSLQALQRVKHLQRQLLLRMALRGIQASLSRTALAIIALTVAVSATVGVSLMIGSFRGSVATWLEHTLSSDIYVSAVAPGESKVQGTVNPAWLEEIKRLPEVASLSNGLSTHVSLDGMPIPALVLAPAAHNAQGFEYLAGEPRQVWQAFMQGNGVLVSEPLAYHRGIKVGQAITLQTERGLQALPVLAIYRDYSATQGMLVIPRLLFNRYWQDSNISSIGLKLKPNADVAAVEQQLQRLATQIVSPSPISIRSSQSIREFSLQIFDRTFAITNVLRLLVIVVAFIGVFSALMALFLEKGREYAILRATGFTPQQLSRLVLLQAAIMGLFAGLLALPLGSIMSLVLIDIINQRSFGWTMHTQFFASVPLQALILALLAASLASLYPVKRLNQLALRQAFSQVA</sequence>
<evidence type="ECO:0000259" key="8">
    <source>
        <dbReference type="Pfam" id="PF12704"/>
    </source>
</evidence>
<keyword evidence="3 6" id="KW-0812">Transmembrane</keyword>
<dbReference type="InterPro" id="IPR025857">
    <property type="entry name" value="MacB_PCD"/>
</dbReference>
<keyword evidence="2" id="KW-1003">Cell membrane</keyword>
<name>A0AA95H408_9GAMM</name>
<evidence type="ECO:0000256" key="6">
    <source>
        <dbReference type="SAM" id="Phobius"/>
    </source>
</evidence>
<dbReference type="Proteomes" id="UP001300672">
    <property type="component" value="Chromosome"/>
</dbReference>
<protein>
    <submittedName>
        <fullName evidence="9">ABC transporter permease</fullName>
    </submittedName>
</protein>
<proteinExistence type="predicted"/>
<feature type="domain" description="ABC3 transporter permease C-terminal" evidence="7">
    <location>
        <begin position="246"/>
        <end position="369"/>
    </location>
</feature>
<feature type="transmembrane region" description="Helical" evidence="6">
    <location>
        <begin position="244"/>
        <end position="268"/>
    </location>
</feature>
<dbReference type="KEGG" id="tdu:QJT80_13965"/>
<organism evidence="9">
    <name type="scientific">Candidatus Thiocaldithrix dubininis</name>
    <dbReference type="NCBI Taxonomy" id="3080823"/>
    <lineage>
        <taxon>Bacteria</taxon>
        <taxon>Pseudomonadati</taxon>
        <taxon>Pseudomonadota</taxon>
        <taxon>Gammaproteobacteria</taxon>
        <taxon>Thiotrichales</taxon>
        <taxon>Thiotrichaceae</taxon>
        <taxon>Candidatus Thiocaldithrix</taxon>
    </lineage>
</organism>
<reference evidence="9" key="2">
    <citation type="submission" date="2023-04" db="EMBL/GenBank/DDBJ databases">
        <authorList>
            <person name="Beletskiy A.V."/>
            <person name="Mardanov A.V."/>
            <person name="Ravin N.V."/>
        </authorList>
    </citation>
    <scope>NUCLEOTIDE SEQUENCE</scope>
    <source>
        <strain evidence="9">GKL-01</strain>
    </source>
</reference>
<evidence type="ECO:0000256" key="5">
    <source>
        <dbReference type="ARBA" id="ARBA00023136"/>
    </source>
</evidence>
<feature type="transmembrane region" description="Helical" evidence="6">
    <location>
        <begin position="710"/>
        <end position="733"/>
    </location>
</feature>
<evidence type="ECO:0000256" key="3">
    <source>
        <dbReference type="ARBA" id="ARBA00022692"/>
    </source>
</evidence>
<feature type="domain" description="MacB-like periplasmic core" evidence="8">
    <location>
        <begin position="21"/>
        <end position="215"/>
    </location>
</feature>
<comment type="subcellular location">
    <subcellularLocation>
        <location evidence="1">Cell membrane</location>
        <topology evidence="1">Multi-pass membrane protein</topology>
    </subcellularLocation>
</comment>
<evidence type="ECO:0000313" key="9">
    <source>
        <dbReference type="EMBL" id="WGZ90577.1"/>
    </source>
</evidence>
<feature type="transmembrane region" description="Helical" evidence="6">
    <location>
        <begin position="469"/>
        <end position="492"/>
    </location>
</feature>
<evidence type="ECO:0000256" key="2">
    <source>
        <dbReference type="ARBA" id="ARBA00022475"/>
    </source>
</evidence>
<keyword evidence="4 6" id="KW-1133">Transmembrane helix</keyword>
<dbReference type="AlphaFoldDB" id="A0AA95H408"/>
<feature type="transmembrane region" description="Helical" evidence="6">
    <location>
        <begin position="296"/>
        <end position="323"/>
    </location>
</feature>
<feature type="domain" description="MacB-like periplasmic core" evidence="8">
    <location>
        <begin position="468"/>
        <end position="674"/>
    </location>
</feature>
<feature type="transmembrane region" description="Helical" evidence="6">
    <location>
        <begin position="412"/>
        <end position="435"/>
    </location>
</feature>
<dbReference type="EMBL" id="CP124755">
    <property type="protein sequence ID" value="WGZ90577.1"/>
    <property type="molecule type" value="Genomic_DNA"/>
</dbReference>
<dbReference type="PANTHER" id="PTHR30287">
    <property type="entry name" value="MEMBRANE COMPONENT OF PREDICTED ABC SUPERFAMILY METABOLITE UPTAKE TRANSPORTER"/>
    <property type="match status" value="1"/>
</dbReference>
<gene>
    <name evidence="9" type="ORF">QJT80_13965</name>
</gene>
<dbReference type="GO" id="GO:0005886">
    <property type="term" value="C:plasma membrane"/>
    <property type="evidence" value="ECO:0007669"/>
    <property type="project" value="UniProtKB-SubCell"/>
</dbReference>
<keyword evidence="5 6" id="KW-0472">Membrane</keyword>
<dbReference type="InterPro" id="IPR003838">
    <property type="entry name" value="ABC3_permease_C"/>
</dbReference>